<protein>
    <submittedName>
        <fullName evidence="3">Uncharacterized protein</fullName>
    </submittedName>
</protein>
<dbReference type="STRING" id="29655.A0A0K9NRQ2"/>
<dbReference type="InterPro" id="IPR002213">
    <property type="entry name" value="UDP_glucos_trans"/>
</dbReference>
<accession>A0A0K9NRQ2</accession>
<gene>
    <name evidence="3" type="ORF">ZOSMA_6G02150</name>
</gene>
<dbReference type="GO" id="GO:0035251">
    <property type="term" value="F:UDP-glucosyltransferase activity"/>
    <property type="evidence" value="ECO:0000318"/>
    <property type="project" value="GO_Central"/>
</dbReference>
<evidence type="ECO:0000313" key="4">
    <source>
        <dbReference type="Proteomes" id="UP000036987"/>
    </source>
</evidence>
<sequence>MNNVRLKDMSSFIRTTGPNDFQLNYTLDASSTCYNATSNTFNTFHDYEPSVLETLSSLIPSVYAIGDTALLPEAFLEETKTRSMFVNWCSPKYVLKHPAIGGLLTNCYYELTFDGVCSGVPMLCLPMYGEQMTNCRYLCYDLNVALEIDVDVNKEEITSLIIELMDGEKGEDMRRKAQNLKTKATVATQKGGSTFMEMEKLINAIQTKIDQ</sequence>
<evidence type="ECO:0000256" key="1">
    <source>
        <dbReference type="ARBA" id="ARBA00009995"/>
    </source>
</evidence>
<dbReference type="Proteomes" id="UP000036987">
    <property type="component" value="Unassembled WGS sequence"/>
</dbReference>
<dbReference type="Gene3D" id="3.40.50.2000">
    <property type="entry name" value="Glycogen Phosphorylase B"/>
    <property type="match status" value="3"/>
</dbReference>
<keyword evidence="4" id="KW-1185">Reference proteome</keyword>
<comment type="caution">
    <text evidence="3">The sequence shown here is derived from an EMBL/GenBank/DDBJ whole genome shotgun (WGS) entry which is preliminary data.</text>
</comment>
<name>A0A0K9NRQ2_ZOSMR</name>
<evidence type="ECO:0000313" key="3">
    <source>
        <dbReference type="EMBL" id="KMZ59278.1"/>
    </source>
</evidence>
<dbReference type="PANTHER" id="PTHR11926:SF774">
    <property type="entry name" value="UDP-GLYCOSYLTRANSFERASE 85A1-RELATED"/>
    <property type="match status" value="1"/>
</dbReference>
<comment type="similarity">
    <text evidence="1">Belongs to the UDP-glycosyltransferase family.</text>
</comment>
<dbReference type="SUPFAM" id="SSF53756">
    <property type="entry name" value="UDP-Glycosyltransferase/glycogen phosphorylase"/>
    <property type="match status" value="1"/>
</dbReference>
<dbReference type="PANTHER" id="PTHR11926">
    <property type="entry name" value="GLUCOSYL/GLUCURONOSYL TRANSFERASES"/>
    <property type="match status" value="1"/>
</dbReference>
<dbReference type="EMBL" id="LFYR01001803">
    <property type="protein sequence ID" value="KMZ59278.1"/>
    <property type="molecule type" value="Genomic_DNA"/>
</dbReference>
<dbReference type="Pfam" id="PF00201">
    <property type="entry name" value="UDPGT"/>
    <property type="match status" value="1"/>
</dbReference>
<dbReference type="AlphaFoldDB" id="A0A0K9NRQ2"/>
<dbReference type="OMA" id="ICNEWGV"/>
<evidence type="ECO:0000256" key="2">
    <source>
        <dbReference type="ARBA" id="ARBA00022679"/>
    </source>
</evidence>
<organism evidence="3 4">
    <name type="scientific">Zostera marina</name>
    <name type="common">Eelgrass</name>
    <dbReference type="NCBI Taxonomy" id="29655"/>
    <lineage>
        <taxon>Eukaryota</taxon>
        <taxon>Viridiplantae</taxon>
        <taxon>Streptophyta</taxon>
        <taxon>Embryophyta</taxon>
        <taxon>Tracheophyta</taxon>
        <taxon>Spermatophyta</taxon>
        <taxon>Magnoliopsida</taxon>
        <taxon>Liliopsida</taxon>
        <taxon>Zosteraceae</taxon>
        <taxon>Zostera</taxon>
    </lineage>
</organism>
<reference evidence="4" key="1">
    <citation type="journal article" date="2016" name="Nature">
        <title>The genome of the seagrass Zostera marina reveals angiosperm adaptation to the sea.</title>
        <authorList>
            <person name="Olsen J.L."/>
            <person name="Rouze P."/>
            <person name="Verhelst B."/>
            <person name="Lin Y.-C."/>
            <person name="Bayer T."/>
            <person name="Collen J."/>
            <person name="Dattolo E."/>
            <person name="De Paoli E."/>
            <person name="Dittami S."/>
            <person name="Maumus F."/>
            <person name="Michel G."/>
            <person name="Kersting A."/>
            <person name="Lauritano C."/>
            <person name="Lohaus R."/>
            <person name="Toepel M."/>
            <person name="Tonon T."/>
            <person name="Vanneste K."/>
            <person name="Amirebrahimi M."/>
            <person name="Brakel J."/>
            <person name="Bostroem C."/>
            <person name="Chovatia M."/>
            <person name="Grimwood J."/>
            <person name="Jenkins J.W."/>
            <person name="Jueterbock A."/>
            <person name="Mraz A."/>
            <person name="Stam W.T."/>
            <person name="Tice H."/>
            <person name="Bornberg-Bauer E."/>
            <person name="Green P.J."/>
            <person name="Pearson G.A."/>
            <person name="Procaccini G."/>
            <person name="Duarte C.M."/>
            <person name="Schmutz J."/>
            <person name="Reusch T.B.H."/>
            <person name="Van de Peer Y."/>
        </authorList>
    </citation>
    <scope>NUCLEOTIDE SEQUENCE [LARGE SCALE GENOMIC DNA]</scope>
    <source>
        <strain evidence="4">cv. Finnish</strain>
    </source>
</reference>
<proteinExistence type="inferred from homology"/>
<dbReference type="OrthoDB" id="780888at2759"/>
<keyword evidence="2" id="KW-0808">Transferase</keyword>